<protein>
    <recommendedName>
        <fullName evidence="5">Ubiquitin-like protease family profile domain-containing protein</fullName>
    </recommendedName>
</protein>
<dbReference type="GO" id="GO:0019783">
    <property type="term" value="F:ubiquitin-like protein peptidase activity"/>
    <property type="evidence" value="ECO:0007669"/>
    <property type="project" value="UniProtKB-ARBA"/>
</dbReference>
<evidence type="ECO:0000256" key="2">
    <source>
        <dbReference type="ARBA" id="ARBA00022670"/>
    </source>
</evidence>
<dbReference type="AlphaFoldDB" id="A0A0D2BE71"/>
<feature type="region of interest" description="Disordered" evidence="4">
    <location>
        <begin position="491"/>
        <end position="585"/>
    </location>
</feature>
<feature type="compositionally biased region" description="Polar residues" evidence="4">
    <location>
        <begin position="495"/>
        <end position="505"/>
    </location>
</feature>
<organism evidence="6 7">
    <name type="scientific">Exophiala spinifera</name>
    <dbReference type="NCBI Taxonomy" id="91928"/>
    <lineage>
        <taxon>Eukaryota</taxon>
        <taxon>Fungi</taxon>
        <taxon>Dikarya</taxon>
        <taxon>Ascomycota</taxon>
        <taxon>Pezizomycotina</taxon>
        <taxon>Eurotiomycetes</taxon>
        <taxon>Chaetothyriomycetidae</taxon>
        <taxon>Chaetothyriales</taxon>
        <taxon>Herpotrichiellaceae</taxon>
        <taxon>Exophiala</taxon>
    </lineage>
</organism>
<gene>
    <name evidence="6" type="ORF">PV08_12076</name>
</gene>
<dbReference type="GO" id="GO:0008234">
    <property type="term" value="F:cysteine-type peptidase activity"/>
    <property type="evidence" value="ECO:0007669"/>
    <property type="project" value="InterPro"/>
</dbReference>
<keyword evidence="2" id="KW-0645">Protease</keyword>
<dbReference type="SMART" id="SM00558">
    <property type="entry name" value="JmjC"/>
    <property type="match status" value="1"/>
</dbReference>
<dbReference type="InterPro" id="IPR038765">
    <property type="entry name" value="Papain-like_cys_pep_sf"/>
</dbReference>
<dbReference type="HOGENOM" id="CLU_259279_0_0_1"/>
<dbReference type="SUPFAM" id="SSF54001">
    <property type="entry name" value="Cysteine proteinases"/>
    <property type="match status" value="1"/>
</dbReference>
<evidence type="ECO:0000256" key="1">
    <source>
        <dbReference type="ARBA" id="ARBA00005234"/>
    </source>
</evidence>
<evidence type="ECO:0000256" key="4">
    <source>
        <dbReference type="SAM" id="MobiDB-lite"/>
    </source>
</evidence>
<dbReference type="Pfam" id="PF02373">
    <property type="entry name" value="JmjC"/>
    <property type="match status" value="1"/>
</dbReference>
<dbReference type="Proteomes" id="UP000053328">
    <property type="component" value="Unassembled WGS sequence"/>
</dbReference>
<feature type="compositionally biased region" description="Polar residues" evidence="4">
    <location>
        <begin position="573"/>
        <end position="582"/>
    </location>
</feature>
<feature type="compositionally biased region" description="Acidic residues" evidence="4">
    <location>
        <begin position="388"/>
        <end position="402"/>
    </location>
</feature>
<evidence type="ECO:0000256" key="3">
    <source>
        <dbReference type="ARBA" id="ARBA00022801"/>
    </source>
</evidence>
<dbReference type="InterPro" id="IPR003653">
    <property type="entry name" value="Peptidase_C48_C"/>
</dbReference>
<evidence type="ECO:0000313" key="6">
    <source>
        <dbReference type="EMBL" id="KIW09689.1"/>
    </source>
</evidence>
<dbReference type="GeneID" id="27339159"/>
<feature type="compositionally biased region" description="Low complexity" evidence="4">
    <location>
        <begin position="338"/>
        <end position="362"/>
    </location>
</feature>
<keyword evidence="3" id="KW-0378">Hydrolase</keyword>
<feature type="region of interest" description="Disordered" evidence="4">
    <location>
        <begin position="323"/>
        <end position="471"/>
    </location>
</feature>
<accession>A0A0D2BE71</accession>
<dbReference type="PROSITE" id="PS50600">
    <property type="entry name" value="ULP_PROTEASE"/>
    <property type="match status" value="1"/>
</dbReference>
<dbReference type="Gene3D" id="3.40.395.10">
    <property type="entry name" value="Adenoviral Proteinase, Chain A"/>
    <property type="match status" value="1"/>
</dbReference>
<name>A0A0D2BE71_9EURO</name>
<dbReference type="STRING" id="91928.A0A0D2BE71"/>
<feature type="domain" description="Ubiquitin-like protease family profile" evidence="5">
    <location>
        <begin position="669"/>
        <end position="810"/>
    </location>
</feature>
<reference evidence="6 7" key="1">
    <citation type="submission" date="2015-01" db="EMBL/GenBank/DDBJ databases">
        <title>The Genome Sequence of Exophiala spinifera CBS89968.</title>
        <authorList>
            <consortium name="The Broad Institute Genomics Platform"/>
            <person name="Cuomo C."/>
            <person name="de Hoog S."/>
            <person name="Gorbushina A."/>
            <person name="Stielow B."/>
            <person name="Teixiera M."/>
            <person name="Abouelleil A."/>
            <person name="Chapman S.B."/>
            <person name="Priest M."/>
            <person name="Young S.K."/>
            <person name="Wortman J."/>
            <person name="Nusbaum C."/>
            <person name="Birren B."/>
        </authorList>
    </citation>
    <scope>NUCLEOTIDE SEQUENCE [LARGE SCALE GENOMIC DNA]</scope>
    <source>
        <strain evidence="6 7">CBS 89968</strain>
    </source>
</reference>
<dbReference type="VEuPathDB" id="FungiDB:PV08_12076"/>
<dbReference type="Gene3D" id="2.60.120.650">
    <property type="entry name" value="Cupin"/>
    <property type="match status" value="1"/>
</dbReference>
<dbReference type="RefSeq" id="XP_016229905.1">
    <property type="nucleotide sequence ID" value="XM_016386383.1"/>
</dbReference>
<feature type="compositionally biased region" description="Polar residues" evidence="4">
    <location>
        <begin position="409"/>
        <end position="420"/>
    </location>
</feature>
<comment type="similarity">
    <text evidence="1">Belongs to the peptidase C48 family.</text>
</comment>
<feature type="compositionally biased region" description="Polar residues" evidence="4">
    <location>
        <begin position="443"/>
        <end position="457"/>
    </location>
</feature>
<evidence type="ECO:0000259" key="5">
    <source>
        <dbReference type="PROSITE" id="PS50600"/>
    </source>
</evidence>
<proteinExistence type="inferred from homology"/>
<dbReference type="EMBL" id="KN847505">
    <property type="protein sequence ID" value="KIW09689.1"/>
    <property type="molecule type" value="Genomic_DNA"/>
</dbReference>
<keyword evidence="7" id="KW-1185">Reference proteome</keyword>
<dbReference type="OrthoDB" id="4118641at2759"/>
<dbReference type="GO" id="GO:0006508">
    <property type="term" value="P:proteolysis"/>
    <property type="evidence" value="ECO:0007669"/>
    <property type="project" value="UniProtKB-KW"/>
</dbReference>
<dbReference type="InterPro" id="IPR003347">
    <property type="entry name" value="JmjC_dom"/>
</dbReference>
<evidence type="ECO:0000313" key="7">
    <source>
        <dbReference type="Proteomes" id="UP000053328"/>
    </source>
</evidence>
<sequence>MLKFPSDPGRWPPWPHSDKGYEKFSIDGPTAMLPDISRLSFGEVHQQRLKQQGPVIKGRTVTLARADWTNANDPVQGTTTVLDPSWESFEEPILIEKCEDIITKYRAVKSGSLNYVTCSAQHPRRRAALGLPKTPLSTSRRLLSTHSHIPGIHSSHVRVNLGTSFVFLHKQEVDLQSVTILWSGDPILWIVVPPRQASVLEGRLAENLKLPQVCSQFVRHSNLLVPPSVLYEWGISFNIFLQRPGEVVRTDYLSYQWAWNTGTNVVESICYCEADWSPSPMYRHCRKSSRNCGSCPVTAGAMELGEYRPLEVVEEWGEDIIDPQDDEATTTGHDGDSQSDSVVVSSTPGSPSGESPSGEKSPATLELKANNASSGPPPNRPLQTTVESENEDDEMEDVEDDSSPPQEPDLQTPSNDSFPTETPADVPMGQDSDDDTDEDARNSAYSQTVSSPRNQRSVAGRIPEHAWQPRTEEFYINTDFFCKHARRPAPLPTFSPGSPTDSPTGGLSDLFVANSDEPALSEQGETKIGSGLEKSAPETSDLFPPSPPLFPALSVSSSEPSGTPHSNPDPPTQYRSSGSGMSPNVHVAETTMNSMSSSRASSPLFSGVVESRHSCNTPPSTAQTAQCVAVTFPRLDRKLSEEEMIHDINRLIDLGCRNRDSIPWITANPEAVERMLNTFRPGQWLNDDAVMECLYRMAMGRRDVHVVESHDFNAAYIQKNPSRICRWQTPSMVLVPVHIEETSHWFLVSLDFTHHQLTVHDHESERAISVAHFILSSAPDLNGWTVRSNSGSINDGNNCGVILLLEADKILGHTDPGPTNFVTLRRRYIQLIVAGRRTESPQAPSPLSGNVSTTGASSWGIVSPSPGPWMETKPKFKDLPPQIRIKFIASCMGCKEVLEDFRDLVYIMKDQSLRVHSDTQRTMQLYNSSRSLRQDVLSGRTPSNATIQNTLRLYDTISSPGHTSEALYTSTPGRDQDGLQVAVQLYTRSRGYAKLGSLTREFGALCINSTYRALVRILSTKSRQGVSEDVEMQISDQTEPAKKGQGSDTRTYKYMLRSTGQDKDPKALRRLQKANYRGSCLHHFEDICERERPLWMLRPIRTISCPLDPDYTIRPAFYENLNKHNIQTLVNLVKDSNPRLWNFLPRFEQGIERMLGGEGVDDGFILEFENLFSD</sequence>